<proteinExistence type="predicted"/>
<evidence type="ECO:0000313" key="5">
    <source>
        <dbReference type="EMBL" id="MEC1178933.1"/>
    </source>
</evidence>
<name>A0AAW9NSE7_9BACL</name>
<keyword evidence="2" id="KW-0288">FMN</keyword>
<gene>
    <name evidence="5" type="primary">ssuE</name>
    <name evidence="5" type="ORF">P9B03_10600</name>
</gene>
<dbReference type="EMBL" id="JARSFG010000015">
    <property type="protein sequence ID" value="MEC1178933.1"/>
    <property type="molecule type" value="Genomic_DNA"/>
</dbReference>
<dbReference type="Proteomes" id="UP001344888">
    <property type="component" value="Unassembled WGS sequence"/>
</dbReference>
<feature type="domain" description="NADPH-dependent FMN reductase-like" evidence="4">
    <location>
        <begin position="3"/>
        <end position="140"/>
    </location>
</feature>
<keyword evidence="1" id="KW-0285">Flavoprotein</keyword>
<dbReference type="InterPro" id="IPR020048">
    <property type="entry name" value="NADPH-dep_FMN_reduc_SsuE"/>
</dbReference>
<dbReference type="GO" id="GO:0046306">
    <property type="term" value="P:alkanesulfonate catabolic process"/>
    <property type="evidence" value="ECO:0007669"/>
    <property type="project" value="InterPro"/>
</dbReference>
<evidence type="ECO:0000256" key="2">
    <source>
        <dbReference type="ARBA" id="ARBA00022643"/>
    </source>
</evidence>
<dbReference type="SUPFAM" id="SSF52218">
    <property type="entry name" value="Flavoproteins"/>
    <property type="match status" value="1"/>
</dbReference>
<keyword evidence="6" id="KW-1185">Reference proteome</keyword>
<organism evidence="5 6">
    <name type="scientific">Metasolibacillus meyeri</name>
    <dbReference type="NCBI Taxonomy" id="1071052"/>
    <lineage>
        <taxon>Bacteria</taxon>
        <taxon>Bacillati</taxon>
        <taxon>Bacillota</taxon>
        <taxon>Bacilli</taxon>
        <taxon>Bacillales</taxon>
        <taxon>Caryophanaceae</taxon>
        <taxon>Metasolibacillus</taxon>
    </lineage>
</organism>
<dbReference type="Gene3D" id="3.40.50.360">
    <property type="match status" value="1"/>
</dbReference>
<evidence type="ECO:0000313" key="6">
    <source>
        <dbReference type="Proteomes" id="UP001344888"/>
    </source>
</evidence>
<dbReference type="RefSeq" id="WP_326123417.1">
    <property type="nucleotide sequence ID" value="NZ_JARSFG010000015.1"/>
</dbReference>
<protein>
    <submittedName>
        <fullName evidence="5">NADPH-dependent FMN reductase</fullName>
        <ecNumber evidence="5">1.5.1.38</ecNumber>
    </submittedName>
</protein>
<dbReference type="EC" id="1.5.1.38" evidence="5"/>
<evidence type="ECO:0000256" key="1">
    <source>
        <dbReference type="ARBA" id="ARBA00022630"/>
    </source>
</evidence>
<dbReference type="PANTHER" id="PTHR43408:SF1">
    <property type="entry name" value="FMN REDUCTASE (NADPH)"/>
    <property type="match status" value="1"/>
</dbReference>
<dbReference type="InterPro" id="IPR051814">
    <property type="entry name" value="NAD(P)H-dep_FMN_reductase"/>
</dbReference>
<dbReference type="InterPro" id="IPR029039">
    <property type="entry name" value="Flavoprotein-like_sf"/>
</dbReference>
<dbReference type="GO" id="GO:0052873">
    <property type="term" value="F:FMN reductase (NADPH) activity"/>
    <property type="evidence" value="ECO:0007669"/>
    <property type="project" value="UniProtKB-EC"/>
</dbReference>
<sequence length="172" mass="19102">MTNIVIVNGTNSSSSRVNAVKHYIEQALRDIQVIDVYQLPAQDLLTANFNSEYIIEANKLVEEAEVVIVLTPVYKAAYSGILKTYLDLLPQKGLENKVMIPIAVGGTLHHLLAIDYALKPVLTALGATHILQGIYILDQYIQKVETGFVIEEEIITRIDHQLQLALTKVAIH</sequence>
<dbReference type="Pfam" id="PF03358">
    <property type="entry name" value="FMN_red"/>
    <property type="match status" value="1"/>
</dbReference>
<evidence type="ECO:0000259" key="4">
    <source>
        <dbReference type="Pfam" id="PF03358"/>
    </source>
</evidence>
<comment type="caution">
    <text evidence="5">The sequence shown here is derived from an EMBL/GenBank/DDBJ whole genome shotgun (WGS) entry which is preliminary data.</text>
</comment>
<dbReference type="NCBIfam" id="TIGR03567">
    <property type="entry name" value="FMN_reduc_SsuE"/>
    <property type="match status" value="1"/>
</dbReference>
<evidence type="ECO:0000256" key="3">
    <source>
        <dbReference type="ARBA" id="ARBA00023002"/>
    </source>
</evidence>
<dbReference type="PANTHER" id="PTHR43408">
    <property type="entry name" value="FMN REDUCTASE (NADPH)"/>
    <property type="match status" value="1"/>
</dbReference>
<accession>A0AAW9NSE7</accession>
<dbReference type="AlphaFoldDB" id="A0AAW9NSE7"/>
<reference evidence="5 6" key="1">
    <citation type="submission" date="2023-03" db="EMBL/GenBank/DDBJ databases">
        <title>Bacillus Genome Sequencing.</title>
        <authorList>
            <person name="Dunlap C."/>
        </authorList>
    </citation>
    <scope>NUCLEOTIDE SEQUENCE [LARGE SCALE GENOMIC DNA]</scope>
    <source>
        <strain evidence="5 6">B-59205</strain>
    </source>
</reference>
<dbReference type="InterPro" id="IPR005025">
    <property type="entry name" value="FMN_Rdtase-like_dom"/>
</dbReference>
<keyword evidence="3 5" id="KW-0560">Oxidoreductase</keyword>